<name>A0A0K2V8A2_LEPSM</name>
<feature type="non-terminal residue" evidence="1">
    <location>
        <position position="1"/>
    </location>
</feature>
<accession>A0A0K2V8A2</accession>
<evidence type="ECO:0000313" key="1">
    <source>
        <dbReference type="EMBL" id="CDW46719.1"/>
    </source>
</evidence>
<organism evidence="1">
    <name type="scientific">Lepeophtheirus salmonis</name>
    <name type="common">Salmon louse</name>
    <name type="synonym">Caligus salmonis</name>
    <dbReference type="NCBI Taxonomy" id="72036"/>
    <lineage>
        <taxon>Eukaryota</taxon>
        <taxon>Metazoa</taxon>
        <taxon>Ecdysozoa</taxon>
        <taxon>Arthropoda</taxon>
        <taxon>Crustacea</taxon>
        <taxon>Multicrustacea</taxon>
        <taxon>Hexanauplia</taxon>
        <taxon>Copepoda</taxon>
        <taxon>Siphonostomatoida</taxon>
        <taxon>Caligidae</taxon>
        <taxon>Lepeophtheirus</taxon>
    </lineage>
</organism>
<protein>
    <submittedName>
        <fullName evidence="1">Uncharacterized protein</fullName>
    </submittedName>
</protein>
<sequence>GTLLKAFDYYFNSFEVIREYLNNLNEKTATVVKAKETINDEFIDEELTIINHNLSPITKVITVLEGRLPLLVRLTIVEHLRVDIKLEPFKTKLNTFLDENPAYSDLRDLANSEDTNYRNPPIVNCDLERIFSILRAINTKIRSCSSVKSVRTKLIII</sequence>
<dbReference type="EMBL" id="HACA01029358">
    <property type="protein sequence ID" value="CDW46719.1"/>
    <property type="molecule type" value="Transcribed_RNA"/>
</dbReference>
<dbReference type="AlphaFoldDB" id="A0A0K2V8A2"/>
<reference evidence="1" key="1">
    <citation type="submission" date="2014-05" db="EMBL/GenBank/DDBJ databases">
        <authorList>
            <person name="Chronopoulou M."/>
        </authorList>
    </citation>
    <scope>NUCLEOTIDE SEQUENCE</scope>
    <source>
        <tissue evidence="1">Whole organism</tissue>
    </source>
</reference>
<proteinExistence type="predicted"/>